<protein>
    <submittedName>
        <fullName evidence="1">Uncharacterized protein</fullName>
    </submittedName>
</protein>
<evidence type="ECO:0000313" key="2">
    <source>
        <dbReference type="Proteomes" id="UP000664218"/>
    </source>
</evidence>
<dbReference type="Proteomes" id="UP000664218">
    <property type="component" value="Unassembled WGS sequence"/>
</dbReference>
<accession>A0A939HAR7</accession>
<comment type="caution">
    <text evidence="1">The sequence shown here is derived from an EMBL/GenBank/DDBJ whole genome shotgun (WGS) entry which is preliminary data.</text>
</comment>
<organism evidence="1 2">
    <name type="scientific">Proteiniclasticum aestuarii</name>
    <dbReference type="NCBI Taxonomy" id="2817862"/>
    <lineage>
        <taxon>Bacteria</taxon>
        <taxon>Bacillati</taxon>
        <taxon>Bacillota</taxon>
        <taxon>Clostridia</taxon>
        <taxon>Eubacteriales</taxon>
        <taxon>Clostridiaceae</taxon>
        <taxon>Proteiniclasticum</taxon>
    </lineage>
</organism>
<evidence type="ECO:0000313" key="1">
    <source>
        <dbReference type="EMBL" id="MBO1266331.1"/>
    </source>
</evidence>
<keyword evidence="2" id="KW-1185">Reference proteome</keyword>
<sequence>MIFFWNRKEVYRGVSVQKFNEIRNMLRAHDIRFKALEKNAGETKQKPETVEKSRKYSTIYVVYVKRKDYKRIQPYIR</sequence>
<proteinExistence type="predicted"/>
<reference evidence="1" key="1">
    <citation type="submission" date="2021-03" db="EMBL/GenBank/DDBJ databases">
        <title>Proteiniclasticum marinus sp. nov., isolated from tidal flat sediment.</title>
        <authorList>
            <person name="Namirimu T."/>
            <person name="Yang J.-A."/>
            <person name="Yang S.-H."/>
            <person name="Kim Y.-J."/>
            <person name="Kwon K.K."/>
        </authorList>
    </citation>
    <scope>NUCLEOTIDE SEQUENCE</scope>
    <source>
        <strain evidence="1">SCR006</strain>
    </source>
</reference>
<dbReference type="AlphaFoldDB" id="A0A939HAR7"/>
<dbReference type="EMBL" id="JAFNJU010000019">
    <property type="protein sequence ID" value="MBO1266331.1"/>
    <property type="molecule type" value="Genomic_DNA"/>
</dbReference>
<gene>
    <name evidence="1" type="ORF">J3A84_14955</name>
</gene>
<name>A0A939HAR7_9CLOT</name>
<dbReference type="RefSeq" id="WP_207600858.1">
    <property type="nucleotide sequence ID" value="NZ_JAFNJU010000019.1"/>
</dbReference>